<name>A0AAX6EFR4_IRIPA</name>
<organism evidence="2 3">
    <name type="scientific">Iris pallida</name>
    <name type="common">Sweet iris</name>
    <dbReference type="NCBI Taxonomy" id="29817"/>
    <lineage>
        <taxon>Eukaryota</taxon>
        <taxon>Viridiplantae</taxon>
        <taxon>Streptophyta</taxon>
        <taxon>Embryophyta</taxon>
        <taxon>Tracheophyta</taxon>
        <taxon>Spermatophyta</taxon>
        <taxon>Magnoliopsida</taxon>
        <taxon>Liliopsida</taxon>
        <taxon>Asparagales</taxon>
        <taxon>Iridaceae</taxon>
        <taxon>Iridoideae</taxon>
        <taxon>Irideae</taxon>
        <taxon>Iris</taxon>
    </lineage>
</organism>
<gene>
    <name evidence="2" type="ORF">M6B38_190285</name>
</gene>
<protein>
    <submittedName>
        <fullName evidence="2">Formin-like protein 5</fullName>
    </submittedName>
</protein>
<reference evidence="2" key="2">
    <citation type="submission" date="2023-04" db="EMBL/GenBank/DDBJ databases">
        <authorList>
            <person name="Bruccoleri R.E."/>
            <person name="Oakeley E.J."/>
            <person name="Faust A.-M."/>
            <person name="Dessus-Babus S."/>
            <person name="Altorfer M."/>
            <person name="Burckhardt D."/>
            <person name="Oertli M."/>
            <person name="Naumann U."/>
            <person name="Petersen F."/>
            <person name="Wong J."/>
        </authorList>
    </citation>
    <scope>NUCLEOTIDE SEQUENCE</scope>
    <source>
        <strain evidence="2">GSM-AAB239-AS_SAM_17_03QT</strain>
        <tissue evidence="2">Leaf</tissue>
    </source>
</reference>
<evidence type="ECO:0000313" key="3">
    <source>
        <dbReference type="Proteomes" id="UP001140949"/>
    </source>
</evidence>
<comment type="caution">
    <text evidence="2">The sequence shown here is derived from an EMBL/GenBank/DDBJ whole genome shotgun (WGS) entry which is preliminary data.</text>
</comment>
<dbReference type="EMBL" id="JANAVB010036818">
    <property type="protein sequence ID" value="KAJ6802932.1"/>
    <property type="molecule type" value="Genomic_DNA"/>
</dbReference>
<feature type="region of interest" description="Disordered" evidence="1">
    <location>
        <begin position="68"/>
        <end position="98"/>
    </location>
</feature>
<evidence type="ECO:0000256" key="1">
    <source>
        <dbReference type="SAM" id="MobiDB-lite"/>
    </source>
</evidence>
<keyword evidence="3" id="KW-1185">Reference proteome</keyword>
<feature type="compositionally biased region" description="Basic residues" evidence="1">
    <location>
        <begin position="69"/>
        <end position="83"/>
    </location>
</feature>
<accession>A0AAX6EFR4</accession>
<dbReference type="AlphaFoldDB" id="A0AAX6EFR4"/>
<reference evidence="2" key="1">
    <citation type="journal article" date="2023" name="GigaByte">
        <title>Genome assembly of the bearded iris, Iris pallida Lam.</title>
        <authorList>
            <person name="Bruccoleri R.E."/>
            <person name="Oakeley E.J."/>
            <person name="Faust A.M.E."/>
            <person name="Altorfer M."/>
            <person name="Dessus-Babus S."/>
            <person name="Burckhardt D."/>
            <person name="Oertli M."/>
            <person name="Naumann U."/>
            <person name="Petersen F."/>
            <person name="Wong J."/>
        </authorList>
    </citation>
    <scope>NUCLEOTIDE SEQUENCE</scope>
    <source>
        <strain evidence="2">GSM-AAB239-AS_SAM_17_03QT</strain>
    </source>
</reference>
<evidence type="ECO:0000313" key="2">
    <source>
        <dbReference type="EMBL" id="KAJ6802932.1"/>
    </source>
</evidence>
<sequence length="129" mass="15418">MSQFPDPLPYLRLPLPRPHLGHSLLQVQRQGPALLCREREDSLLLLKCAQELKKKGLEFDLLTSSRLRMNPRRKRKRKEKRLTRTQTVESKGTRRKKKGVWQNQKFNLVRSRLRWARCGLIHIKIKLYI</sequence>
<dbReference type="Proteomes" id="UP001140949">
    <property type="component" value="Unassembled WGS sequence"/>
</dbReference>
<proteinExistence type="predicted"/>